<evidence type="ECO:0000313" key="2">
    <source>
        <dbReference type="EMBL" id="PRY50912.1"/>
    </source>
</evidence>
<dbReference type="AlphaFoldDB" id="A0A2T0TZ14"/>
<protein>
    <submittedName>
        <fullName evidence="2">Putative membrane protein</fullName>
    </submittedName>
</protein>
<proteinExistence type="predicted"/>
<evidence type="ECO:0000256" key="1">
    <source>
        <dbReference type="SAM" id="Phobius"/>
    </source>
</evidence>
<feature type="transmembrane region" description="Helical" evidence="1">
    <location>
        <begin position="105"/>
        <end position="127"/>
    </location>
</feature>
<keyword evidence="1" id="KW-1133">Transmembrane helix</keyword>
<feature type="transmembrane region" description="Helical" evidence="1">
    <location>
        <begin position="75"/>
        <end position="98"/>
    </location>
</feature>
<gene>
    <name evidence="2" type="ORF">B0I27_108120</name>
</gene>
<keyword evidence="1" id="KW-0812">Transmembrane</keyword>
<evidence type="ECO:0000313" key="3">
    <source>
        <dbReference type="Proteomes" id="UP000238034"/>
    </source>
</evidence>
<dbReference type="OrthoDB" id="1072981at2"/>
<dbReference type="Pfam" id="PF07843">
    <property type="entry name" value="DUF1634"/>
    <property type="match status" value="1"/>
</dbReference>
<dbReference type="RefSeq" id="WP_106294233.1">
    <property type="nucleotide sequence ID" value="NZ_PVTH01000008.1"/>
</dbReference>
<feature type="transmembrane region" description="Helical" evidence="1">
    <location>
        <begin position="21"/>
        <end position="40"/>
    </location>
</feature>
<organism evidence="2 3">
    <name type="scientific">Arcticibacter pallidicorallinus</name>
    <dbReference type="NCBI Taxonomy" id="1259464"/>
    <lineage>
        <taxon>Bacteria</taxon>
        <taxon>Pseudomonadati</taxon>
        <taxon>Bacteroidota</taxon>
        <taxon>Sphingobacteriia</taxon>
        <taxon>Sphingobacteriales</taxon>
        <taxon>Sphingobacteriaceae</taxon>
        <taxon>Arcticibacter</taxon>
    </lineage>
</organism>
<sequence>MSRLIKTDRDVATVVGKLLRFGVLSACLVAIIGGLMFLILHRSEISDFTQFRGAPEYLRSLEGIYGGLLALDARAVIQAGVLILIATPILRVALSVFAFALEGDYLYVVITVIVLLIISVGMFGGLAG</sequence>
<reference evidence="2 3" key="1">
    <citation type="submission" date="2018-03" db="EMBL/GenBank/DDBJ databases">
        <title>Genomic Encyclopedia of Type Strains, Phase III (KMG-III): the genomes of soil and plant-associated and newly described type strains.</title>
        <authorList>
            <person name="Whitman W."/>
        </authorList>
    </citation>
    <scope>NUCLEOTIDE SEQUENCE [LARGE SCALE GENOMIC DNA]</scope>
    <source>
        <strain evidence="2 3">CGMCC 1.9313</strain>
    </source>
</reference>
<name>A0A2T0TZ14_9SPHI</name>
<dbReference type="Proteomes" id="UP000238034">
    <property type="component" value="Unassembled WGS sequence"/>
</dbReference>
<keyword evidence="1" id="KW-0472">Membrane</keyword>
<comment type="caution">
    <text evidence="2">The sequence shown here is derived from an EMBL/GenBank/DDBJ whole genome shotgun (WGS) entry which is preliminary data.</text>
</comment>
<dbReference type="EMBL" id="PVTH01000008">
    <property type="protein sequence ID" value="PRY50912.1"/>
    <property type="molecule type" value="Genomic_DNA"/>
</dbReference>
<accession>A0A2T0TZ14</accession>
<keyword evidence="3" id="KW-1185">Reference proteome</keyword>
<dbReference type="InterPro" id="IPR012861">
    <property type="entry name" value="DUF1634"/>
</dbReference>